<sequence>MLTNPYPIWLGVDYVMLSVILLSAVIVNCLPSVTPASLRRRPQIPLAIYQQSAEAKAASEPIQTEFQKEKPICGPVPFADLSCEMPTSCSTKFYPPYLQILHKSQIPEVLCNTMTLPTRVGSGVQRAGRESRFEQNNVHPTRTPSASAAVQDAKHFI</sequence>
<reference evidence="2 3" key="1">
    <citation type="journal article" date="2017" name="BMC Biol.">
        <title>Genomic innovations, transcriptional plasticity and gene loss underlying the evolution and divergence of two highly polyphagous and invasive Helicoverpa pest species.</title>
        <authorList>
            <person name="Pearce S.L."/>
            <person name="Clarke D.F."/>
            <person name="East P.D."/>
            <person name="Elfekih S."/>
            <person name="Gordon K.H."/>
            <person name="Jermiin L.S."/>
            <person name="McGaughran A."/>
            <person name="Oakeshott J.G."/>
            <person name="Papanikolaou A."/>
            <person name="Perera O.P."/>
            <person name="Rane R.V."/>
            <person name="Richards S."/>
            <person name="Tay W.T."/>
            <person name="Walsh T.K."/>
            <person name="Anderson A."/>
            <person name="Anderson C.J."/>
            <person name="Asgari S."/>
            <person name="Board P.G."/>
            <person name="Bretschneider A."/>
            <person name="Campbell P.M."/>
            <person name="Chertemps T."/>
            <person name="Christeller J.T."/>
            <person name="Coppin C.W."/>
            <person name="Downes S.J."/>
            <person name="Duan G."/>
            <person name="Farnsworth C.A."/>
            <person name="Good R.T."/>
            <person name="Han L.B."/>
            <person name="Han Y.C."/>
            <person name="Hatje K."/>
            <person name="Horne I."/>
            <person name="Huang Y.P."/>
            <person name="Hughes D.S."/>
            <person name="Jacquin-Joly E."/>
            <person name="James W."/>
            <person name="Jhangiani S."/>
            <person name="Kollmar M."/>
            <person name="Kuwar S.S."/>
            <person name="Li S."/>
            <person name="Liu N.Y."/>
            <person name="Maibeche M.T."/>
            <person name="Miller J.R."/>
            <person name="Montagne N."/>
            <person name="Perry T."/>
            <person name="Qu J."/>
            <person name="Song S.V."/>
            <person name="Sutton G.G."/>
            <person name="Vogel H."/>
            <person name="Walenz B.P."/>
            <person name="Xu W."/>
            <person name="Zhang H.J."/>
            <person name="Zou Z."/>
            <person name="Batterham P."/>
            <person name="Edwards O.R."/>
            <person name="Feyereisen R."/>
            <person name="Gibbs R.A."/>
            <person name="Heckel D.G."/>
            <person name="McGrath A."/>
            <person name="Robin C."/>
            <person name="Scherer S.E."/>
            <person name="Worley K.C."/>
            <person name="Wu Y.D."/>
        </authorList>
    </citation>
    <scope>NUCLEOTIDE SEQUENCE [LARGE SCALE GENOMIC DNA]</scope>
    <source>
        <strain evidence="2">Harm_GR_Male_#8</strain>
        <tissue evidence="2">Whole organism</tissue>
    </source>
</reference>
<keyword evidence="3" id="KW-1185">Reference proteome</keyword>
<evidence type="ECO:0000313" key="3">
    <source>
        <dbReference type="Proteomes" id="UP000249218"/>
    </source>
</evidence>
<dbReference type="AlphaFoldDB" id="A0A2W1BUV3"/>
<protein>
    <submittedName>
        <fullName evidence="2">Uncharacterized protein</fullName>
    </submittedName>
</protein>
<keyword evidence="1" id="KW-0472">Membrane</keyword>
<gene>
    <name evidence="2" type="primary">HaOG204459</name>
    <name evidence="2" type="ORF">B5X24_HaOG204459</name>
</gene>
<accession>A0A2W1BUV3</accession>
<organism evidence="2 3">
    <name type="scientific">Helicoverpa armigera</name>
    <name type="common">Cotton bollworm</name>
    <name type="synonym">Heliothis armigera</name>
    <dbReference type="NCBI Taxonomy" id="29058"/>
    <lineage>
        <taxon>Eukaryota</taxon>
        <taxon>Metazoa</taxon>
        <taxon>Ecdysozoa</taxon>
        <taxon>Arthropoda</taxon>
        <taxon>Hexapoda</taxon>
        <taxon>Insecta</taxon>
        <taxon>Pterygota</taxon>
        <taxon>Neoptera</taxon>
        <taxon>Endopterygota</taxon>
        <taxon>Lepidoptera</taxon>
        <taxon>Glossata</taxon>
        <taxon>Ditrysia</taxon>
        <taxon>Noctuoidea</taxon>
        <taxon>Noctuidae</taxon>
        <taxon>Heliothinae</taxon>
        <taxon>Helicoverpa</taxon>
    </lineage>
</organism>
<dbReference type="Proteomes" id="UP000249218">
    <property type="component" value="Unassembled WGS sequence"/>
</dbReference>
<name>A0A2W1BUV3_HELAM</name>
<proteinExistence type="predicted"/>
<feature type="transmembrane region" description="Helical" evidence="1">
    <location>
        <begin position="6"/>
        <end position="30"/>
    </location>
</feature>
<keyword evidence="1" id="KW-1133">Transmembrane helix</keyword>
<dbReference type="EMBL" id="KZ149953">
    <property type="protein sequence ID" value="PZC76560.1"/>
    <property type="molecule type" value="Genomic_DNA"/>
</dbReference>
<evidence type="ECO:0000256" key="1">
    <source>
        <dbReference type="SAM" id="Phobius"/>
    </source>
</evidence>
<keyword evidence="1" id="KW-0812">Transmembrane</keyword>
<evidence type="ECO:0000313" key="2">
    <source>
        <dbReference type="EMBL" id="PZC76560.1"/>
    </source>
</evidence>